<keyword evidence="4" id="KW-1185">Reference proteome</keyword>
<proteinExistence type="predicted"/>
<dbReference type="CDD" id="cd00067">
    <property type="entry name" value="GAL4"/>
    <property type="match status" value="1"/>
</dbReference>
<dbReference type="SUPFAM" id="SSF57701">
    <property type="entry name" value="Zn2/Cys6 DNA-binding domain"/>
    <property type="match status" value="1"/>
</dbReference>
<dbReference type="PANTHER" id="PTHR31668:SF20">
    <property type="entry name" value="ZN(II)2CYS6 TRANSCRIPTION FACTOR (EUROFUNG)"/>
    <property type="match status" value="1"/>
</dbReference>
<reference evidence="4" key="1">
    <citation type="journal article" date="2021" name="BMC Genomics">
        <title>Chromosome-level genome assembly and manually-curated proteome of model necrotroph Parastagonospora nodorum Sn15 reveals a genome-wide trove of candidate effector homologs, and redundancy of virulence-related functions within an accessory chromosome.</title>
        <authorList>
            <person name="Bertazzoni S."/>
            <person name="Jones D.A.B."/>
            <person name="Phan H.T."/>
            <person name="Tan K.-C."/>
            <person name="Hane J.K."/>
        </authorList>
    </citation>
    <scope>NUCLEOTIDE SEQUENCE [LARGE SCALE GENOMIC DNA]</scope>
    <source>
        <strain evidence="4">SN15 / ATCC MYA-4574 / FGSC 10173)</strain>
    </source>
</reference>
<evidence type="ECO:0000313" key="4">
    <source>
        <dbReference type="Proteomes" id="UP000663193"/>
    </source>
</evidence>
<dbReference type="GO" id="GO:0000981">
    <property type="term" value="F:DNA-binding transcription factor activity, RNA polymerase II-specific"/>
    <property type="evidence" value="ECO:0007669"/>
    <property type="project" value="InterPro"/>
</dbReference>
<dbReference type="VEuPathDB" id="FungiDB:JI435_305690"/>
<protein>
    <recommendedName>
        <fullName evidence="2">Zn(2)-C6 fungal-type domain-containing protein</fullName>
    </recommendedName>
</protein>
<feature type="domain" description="Zn(2)-C6 fungal-type" evidence="2">
    <location>
        <begin position="13"/>
        <end position="42"/>
    </location>
</feature>
<dbReference type="InterPro" id="IPR036864">
    <property type="entry name" value="Zn2-C6_fun-type_DNA-bd_sf"/>
</dbReference>
<dbReference type="AlphaFoldDB" id="A0A7U2HYQ1"/>
<gene>
    <name evidence="3" type="ORF">JI435_305690</name>
</gene>
<dbReference type="PROSITE" id="PS50048">
    <property type="entry name" value="ZN2_CY6_FUNGAL_2"/>
    <property type="match status" value="1"/>
</dbReference>
<dbReference type="EMBL" id="CP069024">
    <property type="protein sequence ID" value="QRC92982.1"/>
    <property type="molecule type" value="Genomic_DNA"/>
</dbReference>
<keyword evidence="1" id="KW-0539">Nucleus</keyword>
<sequence>MPPVPTRKPVSKACDACRKRKIKCDGCQPCAGCAGASLACTFNLPRGQGGARATVLDQLRAIPSSNIASATAARSSSLSIEPASSVSASCSLVERCMDIYITHVYPVVPILDVSLIEAQVARQEISPPSRQFVQAFCAYVSNFGRMIPSSGDRHEPNFTEESGRRLLDATIHSQRPLTGPRPISISVYTSFFLYGACAGLGAYQEAWYFLKEATTCFLMVKPSIDSCDWYDEKTQRRLFWILVVSERSHAIRKNRPITLSIFETSLLLDGPREQGLQYLASVFRPFDEVFFSVWNGATQSCSKEWLLQLEYDVRTALPPELDLCHEEIANLRISQCWLQIKLWELFPRYGFLSSESEHDCLTFGYPLMIATSFTTIARSLPVSSLKVHGVGMTEKVFDIACALVDVLPFLSQPSLQSQLSHTDSLTQMLSVLVQLPGGNTKFVPLIMAKVHELLPDLVRDLLAAVDMPFETLNHPMSPNTRFLYEEEVGRGLYTDLRR</sequence>
<dbReference type="SMART" id="SM00066">
    <property type="entry name" value="GAL4"/>
    <property type="match status" value="1"/>
</dbReference>
<dbReference type="PANTHER" id="PTHR31668">
    <property type="entry name" value="GLUCOSE TRANSPORT TRANSCRIPTION REGULATOR RGT1-RELATED-RELATED"/>
    <property type="match status" value="1"/>
</dbReference>
<dbReference type="InterPro" id="IPR001138">
    <property type="entry name" value="Zn2Cys6_DnaBD"/>
</dbReference>
<evidence type="ECO:0000313" key="3">
    <source>
        <dbReference type="EMBL" id="QRC92982.1"/>
    </source>
</evidence>
<dbReference type="GO" id="GO:0008270">
    <property type="term" value="F:zinc ion binding"/>
    <property type="evidence" value="ECO:0007669"/>
    <property type="project" value="InterPro"/>
</dbReference>
<dbReference type="CDD" id="cd12148">
    <property type="entry name" value="fungal_TF_MHR"/>
    <property type="match status" value="1"/>
</dbReference>
<name>A0A7U2HYQ1_PHANO</name>
<evidence type="ECO:0000259" key="2">
    <source>
        <dbReference type="PROSITE" id="PS50048"/>
    </source>
</evidence>
<dbReference type="OrthoDB" id="4132249at2759"/>
<accession>A0A7U2HYQ1</accession>
<dbReference type="Proteomes" id="UP000663193">
    <property type="component" value="Chromosome 2"/>
</dbReference>
<evidence type="ECO:0000256" key="1">
    <source>
        <dbReference type="ARBA" id="ARBA00023242"/>
    </source>
</evidence>
<dbReference type="Pfam" id="PF00172">
    <property type="entry name" value="Zn_clus"/>
    <property type="match status" value="1"/>
</dbReference>
<dbReference type="PROSITE" id="PS00463">
    <property type="entry name" value="ZN2_CY6_FUNGAL_1"/>
    <property type="match status" value="1"/>
</dbReference>
<organism evidence="3 4">
    <name type="scientific">Phaeosphaeria nodorum (strain SN15 / ATCC MYA-4574 / FGSC 10173)</name>
    <name type="common">Glume blotch fungus</name>
    <name type="synonym">Parastagonospora nodorum</name>
    <dbReference type="NCBI Taxonomy" id="321614"/>
    <lineage>
        <taxon>Eukaryota</taxon>
        <taxon>Fungi</taxon>
        <taxon>Dikarya</taxon>
        <taxon>Ascomycota</taxon>
        <taxon>Pezizomycotina</taxon>
        <taxon>Dothideomycetes</taxon>
        <taxon>Pleosporomycetidae</taxon>
        <taxon>Pleosporales</taxon>
        <taxon>Pleosporineae</taxon>
        <taxon>Phaeosphaeriaceae</taxon>
        <taxon>Parastagonospora</taxon>
    </lineage>
</organism>
<dbReference type="Gene3D" id="4.10.240.10">
    <property type="entry name" value="Zn(2)-C6 fungal-type DNA-binding domain"/>
    <property type="match status" value="1"/>
</dbReference>
<dbReference type="InterPro" id="IPR050797">
    <property type="entry name" value="Carb_Metab_Trans_Reg"/>
</dbReference>